<evidence type="ECO:0000313" key="1">
    <source>
        <dbReference type="EMBL" id="ERF69380.1"/>
    </source>
</evidence>
<dbReference type="GeneID" id="19243499"/>
<organism evidence="1 2">
    <name type="scientific">Endocarpon pusillum (strain Z07020 / HMAS-L-300199)</name>
    <name type="common">Lichen-forming fungus</name>
    <dbReference type="NCBI Taxonomy" id="1263415"/>
    <lineage>
        <taxon>Eukaryota</taxon>
        <taxon>Fungi</taxon>
        <taxon>Dikarya</taxon>
        <taxon>Ascomycota</taxon>
        <taxon>Pezizomycotina</taxon>
        <taxon>Eurotiomycetes</taxon>
        <taxon>Chaetothyriomycetidae</taxon>
        <taxon>Verrucariales</taxon>
        <taxon>Verrucariaceae</taxon>
        <taxon>Endocarpon</taxon>
    </lineage>
</organism>
<dbReference type="OrthoDB" id="4543906at2759"/>
<evidence type="ECO:0000313" key="2">
    <source>
        <dbReference type="Proteomes" id="UP000019373"/>
    </source>
</evidence>
<reference evidence="2" key="1">
    <citation type="journal article" date="2014" name="BMC Genomics">
        <title>Genome characteristics reveal the impact of lichenization on lichen-forming fungus Endocarpon pusillum Hedwig (Verrucariales, Ascomycota).</title>
        <authorList>
            <person name="Wang Y.-Y."/>
            <person name="Liu B."/>
            <person name="Zhang X.-Y."/>
            <person name="Zhou Q.-M."/>
            <person name="Zhang T."/>
            <person name="Li H."/>
            <person name="Yu Y.-F."/>
            <person name="Zhang X.-L."/>
            <person name="Hao X.-Y."/>
            <person name="Wang M."/>
            <person name="Wang L."/>
            <person name="Wei J.-C."/>
        </authorList>
    </citation>
    <scope>NUCLEOTIDE SEQUENCE [LARGE SCALE GENOMIC DNA]</scope>
    <source>
        <strain evidence="2">Z07020 / HMAS-L-300199</strain>
    </source>
</reference>
<name>U1HGU9_ENDPU</name>
<dbReference type="EMBL" id="KE721425">
    <property type="protein sequence ID" value="ERF69380.1"/>
    <property type="molecule type" value="Genomic_DNA"/>
</dbReference>
<dbReference type="Proteomes" id="UP000019373">
    <property type="component" value="Unassembled WGS sequence"/>
</dbReference>
<accession>U1HGU9</accession>
<dbReference type="RefSeq" id="XP_007804987.1">
    <property type="nucleotide sequence ID" value="XM_007806796.1"/>
</dbReference>
<gene>
    <name evidence="1" type="ORF">EPUS_08652</name>
</gene>
<dbReference type="HOGENOM" id="CLU_1038385_0_0_1"/>
<proteinExistence type="predicted"/>
<sequence length="243" mass="27480">MSSRVIDWMAPEQMTSKQLYWFVVSRVPSAFAYTSAAGDRHEVEENRLPYDRREYCEVRVRGVVWDHVASGVTVEMNDDKRHQAHPDWVTAFKVLNTSSWPIKQVVCRLKTGVATPEALREVPFEGVLIPLRSTGDIEVPTLDSIDNVGIGRLAAVWQGAGRHQLCAYYHLGDFKMDPVLRARGEEAEGLMLRRLGDAWVNGTEVSETDFAELEGLGMIRSEFMTLLRYTAWRFCRRSGGGDA</sequence>
<keyword evidence="2" id="KW-1185">Reference proteome</keyword>
<dbReference type="AlphaFoldDB" id="U1HGU9"/>
<protein>
    <submittedName>
        <fullName evidence="1">Uncharacterized protein</fullName>
    </submittedName>
</protein>